<dbReference type="HOGENOM" id="CLU_2618307_0_0_11"/>
<accession>K0V2G9</accession>
<evidence type="ECO:0000313" key="2">
    <source>
        <dbReference type="EMBL" id="EJZ11555.1"/>
    </source>
</evidence>
<feature type="signal peptide" evidence="1">
    <location>
        <begin position="1"/>
        <end position="27"/>
    </location>
</feature>
<organism evidence="2 3">
    <name type="scientific">Mycolicibacterium vaccae ATCC 25954</name>
    <dbReference type="NCBI Taxonomy" id="1194972"/>
    <lineage>
        <taxon>Bacteria</taxon>
        <taxon>Bacillati</taxon>
        <taxon>Actinomycetota</taxon>
        <taxon>Actinomycetes</taxon>
        <taxon>Mycobacteriales</taxon>
        <taxon>Mycobacteriaceae</taxon>
        <taxon>Mycolicibacterium</taxon>
    </lineage>
</organism>
<dbReference type="AlphaFoldDB" id="K0V2G9"/>
<dbReference type="eggNOG" id="ENOG5031UES">
    <property type="taxonomic scope" value="Bacteria"/>
</dbReference>
<keyword evidence="1" id="KW-0732">Signal</keyword>
<comment type="caution">
    <text evidence="2">The sequence shown here is derived from an EMBL/GenBank/DDBJ whole genome shotgun (WGS) entry which is preliminary data.</text>
</comment>
<evidence type="ECO:0000256" key="1">
    <source>
        <dbReference type="SAM" id="SignalP"/>
    </source>
</evidence>
<sequence>MKKLGLLSVVAGALSAVAIGVAGPAQAAPSGPAFGSHNDDSAYHHDNGYGHGFGHGYGNGYRFGYGYGNDSNNPWLGQLYPRVKVPHVDTSVRN</sequence>
<dbReference type="EMBL" id="ALQA01000008">
    <property type="protein sequence ID" value="EJZ11555.1"/>
    <property type="molecule type" value="Genomic_DNA"/>
</dbReference>
<evidence type="ECO:0000313" key="3">
    <source>
        <dbReference type="Proteomes" id="UP000006072"/>
    </source>
</evidence>
<name>K0V2G9_MYCVA</name>
<evidence type="ECO:0008006" key="4">
    <source>
        <dbReference type="Google" id="ProtNLM"/>
    </source>
</evidence>
<reference evidence="2 3" key="1">
    <citation type="journal article" date="2012" name="J. Bacteriol.">
        <title>Complete Genome Sequence of Mycobacterium vaccae Type Strain ATCC 25954.</title>
        <authorList>
            <person name="Ho Y.S."/>
            <person name="Adroub S.A."/>
            <person name="Abadi M."/>
            <person name="Al Alwan B."/>
            <person name="Alkhateeb R."/>
            <person name="Gao G."/>
            <person name="Ragab A."/>
            <person name="Ali S."/>
            <person name="van Soolingen D."/>
            <person name="Bitter W."/>
            <person name="Pain A."/>
            <person name="Abdallah A.M."/>
        </authorList>
    </citation>
    <scope>NUCLEOTIDE SEQUENCE [LARGE SCALE GENOMIC DNA]</scope>
    <source>
        <strain evidence="2 3">ATCC 25954</strain>
    </source>
</reference>
<gene>
    <name evidence="2" type="ORF">MVAC_05912</name>
</gene>
<proteinExistence type="predicted"/>
<keyword evidence="3" id="KW-1185">Reference proteome</keyword>
<dbReference type="Proteomes" id="UP000006072">
    <property type="component" value="Unassembled WGS sequence"/>
</dbReference>
<dbReference type="PATRIC" id="fig|1194972.3.peg.1198"/>
<feature type="chain" id="PRO_5003842467" description="Sulfur globule protein" evidence="1">
    <location>
        <begin position="28"/>
        <end position="94"/>
    </location>
</feature>
<dbReference type="RefSeq" id="WP_003930800.1">
    <property type="nucleotide sequence ID" value="NZ_JH814691.1"/>
</dbReference>
<protein>
    <recommendedName>
        <fullName evidence="4">Sulfur globule protein</fullName>
    </recommendedName>
</protein>